<dbReference type="VEuPathDB" id="FungiDB:JI435_043520"/>
<dbReference type="Proteomes" id="UP000001055">
    <property type="component" value="Unassembled WGS sequence"/>
</dbReference>
<reference evidence="3" key="1">
    <citation type="journal article" date="2007" name="Plant Cell">
        <title>Dothideomycete-plant interactions illuminated by genome sequencing and EST analysis of the wheat pathogen Stagonospora nodorum.</title>
        <authorList>
            <person name="Hane J.K."/>
            <person name="Lowe R.G."/>
            <person name="Solomon P.S."/>
            <person name="Tan K.C."/>
            <person name="Schoch C.L."/>
            <person name="Spatafora J.W."/>
            <person name="Crous P.W."/>
            <person name="Kodira C."/>
            <person name="Birren B.W."/>
            <person name="Galagan J.E."/>
            <person name="Torriani S.F."/>
            <person name="McDonald B.A."/>
            <person name="Oliver R.P."/>
        </authorList>
    </citation>
    <scope>NUCLEOTIDE SEQUENCE [LARGE SCALE GENOMIC DNA]</scope>
    <source>
        <strain evidence="3">SN15 / ATCC MYA-4574 / FGSC 10173</strain>
    </source>
</reference>
<dbReference type="KEGG" id="pno:SNOG_04352"/>
<evidence type="ECO:0000313" key="2">
    <source>
        <dbReference type="EMBL" id="EAT88112.1"/>
    </source>
</evidence>
<evidence type="ECO:0000256" key="1">
    <source>
        <dbReference type="SAM" id="MobiDB-lite"/>
    </source>
</evidence>
<accession>Q0UV62</accession>
<proteinExistence type="predicted"/>
<dbReference type="EMBL" id="CH445330">
    <property type="protein sequence ID" value="EAT88112.1"/>
    <property type="molecule type" value="Genomic_DNA"/>
</dbReference>
<dbReference type="AlphaFoldDB" id="Q0UV62"/>
<organism evidence="2 3">
    <name type="scientific">Phaeosphaeria nodorum (strain SN15 / ATCC MYA-4574 / FGSC 10173)</name>
    <name type="common">Glume blotch fungus</name>
    <name type="synonym">Parastagonospora nodorum</name>
    <dbReference type="NCBI Taxonomy" id="321614"/>
    <lineage>
        <taxon>Eukaryota</taxon>
        <taxon>Fungi</taxon>
        <taxon>Dikarya</taxon>
        <taxon>Ascomycota</taxon>
        <taxon>Pezizomycotina</taxon>
        <taxon>Dothideomycetes</taxon>
        <taxon>Pleosporomycetidae</taxon>
        <taxon>Pleosporales</taxon>
        <taxon>Pleosporineae</taxon>
        <taxon>Phaeosphaeriaceae</taxon>
        <taxon>Parastagonospora</taxon>
    </lineage>
</organism>
<feature type="region of interest" description="Disordered" evidence="1">
    <location>
        <begin position="28"/>
        <end position="55"/>
    </location>
</feature>
<sequence length="94" mass="11305">MHYDDWIAVNRFGILPVEMKREFEQHERALQEQSTQTIQSARRIQDSWNSQDATRQKEIERRWIAQLENDSTWDTGTTPRQMSEAKAQMEREHS</sequence>
<name>Q0UV62_PHANO</name>
<dbReference type="InParanoid" id="Q0UV62"/>
<feature type="compositionally biased region" description="Polar residues" evidence="1">
    <location>
        <begin position="31"/>
        <end position="53"/>
    </location>
</feature>
<protein>
    <submittedName>
        <fullName evidence="2">Uncharacterized protein</fullName>
    </submittedName>
</protein>
<evidence type="ECO:0000313" key="3">
    <source>
        <dbReference type="Proteomes" id="UP000001055"/>
    </source>
</evidence>
<dbReference type="RefSeq" id="XP_001794771.1">
    <property type="nucleotide sequence ID" value="XM_001794719.1"/>
</dbReference>
<dbReference type="GeneID" id="5971639"/>
<gene>
    <name evidence="2" type="ORF">SNOG_04352</name>
</gene>
<feature type="compositionally biased region" description="Polar residues" evidence="1">
    <location>
        <begin position="70"/>
        <end position="81"/>
    </location>
</feature>
<feature type="region of interest" description="Disordered" evidence="1">
    <location>
        <begin position="70"/>
        <end position="94"/>
    </location>
</feature>